<dbReference type="Proteomes" id="UP001306119">
    <property type="component" value="Unassembled WGS sequence"/>
</dbReference>
<gene>
    <name evidence="1" type="ORF">VXS06_17705</name>
</gene>
<proteinExistence type="predicted"/>
<keyword evidence="2" id="KW-1185">Reference proteome</keyword>
<evidence type="ECO:0000313" key="2">
    <source>
        <dbReference type="Proteomes" id="UP001306119"/>
    </source>
</evidence>
<sequence length="137" mass="16043">MLKIMYALISYEDFAQCRGLKQLCDKSFNDCKILKIHFIAEVTDGIIFSALLSDENQNIEPLKISLLNPKIKYTIKKKYPVNPDPRSVKSLNRFLRKVNNMTMTNRNWKQFIESKKCILAEYRSCEIAHSTISHKRI</sequence>
<organism evidence="1 2">
    <name type="scientific">Photobacterium toruni</name>
    <dbReference type="NCBI Taxonomy" id="1935446"/>
    <lineage>
        <taxon>Bacteria</taxon>
        <taxon>Pseudomonadati</taxon>
        <taxon>Pseudomonadota</taxon>
        <taxon>Gammaproteobacteria</taxon>
        <taxon>Vibrionales</taxon>
        <taxon>Vibrionaceae</taxon>
        <taxon>Photobacterium</taxon>
    </lineage>
</organism>
<name>A0ABU6LAI5_9GAMM</name>
<protein>
    <submittedName>
        <fullName evidence="1">Uncharacterized protein</fullName>
    </submittedName>
</protein>
<comment type="caution">
    <text evidence="1">The sequence shown here is derived from an EMBL/GenBank/DDBJ whole genome shotgun (WGS) entry which is preliminary data.</text>
</comment>
<accession>A0ABU6LAI5</accession>
<dbReference type="EMBL" id="JAYXUG010000022">
    <property type="protein sequence ID" value="MEC6833603.1"/>
    <property type="molecule type" value="Genomic_DNA"/>
</dbReference>
<evidence type="ECO:0000313" key="1">
    <source>
        <dbReference type="EMBL" id="MEC6833603.1"/>
    </source>
</evidence>
<reference evidence="1 2" key="1">
    <citation type="submission" date="2024-01" db="EMBL/GenBank/DDBJ databases">
        <title>Active colonisers of the gastrointestinal tract of Atlantic salmon farmed in a warm water region.</title>
        <authorList>
            <person name="Bowman J.P."/>
        </authorList>
    </citation>
    <scope>NUCLEOTIDE SEQUENCE [LARGE SCALE GENOMIC DNA]</scope>
    <source>
        <strain evidence="1 2">S3MW1</strain>
    </source>
</reference>
<dbReference type="RefSeq" id="WP_327775575.1">
    <property type="nucleotide sequence ID" value="NZ_JAYXUG010000022.1"/>
</dbReference>